<keyword evidence="3" id="KW-1185">Reference proteome</keyword>
<evidence type="ECO:0000313" key="2">
    <source>
        <dbReference type="EMBL" id="PHZ83266.1"/>
    </source>
</evidence>
<accession>A0A2G4YP69</accession>
<dbReference type="OrthoDB" id="8480732at2"/>
<comment type="caution">
    <text evidence="2">The sequence shown here is derived from an EMBL/GenBank/DDBJ whole genome shotgun (WGS) entry which is preliminary data.</text>
</comment>
<gene>
    <name evidence="2" type="ORF">CRD36_16980</name>
</gene>
<feature type="region of interest" description="Disordered" evidence="1">
    <location>
        <begin position="72"/>
        <end position="115"/>
    </location>
</feature>
<evidence type="ECO:0000256" key="1">
    <source>
        <dbReference type="SAM" id="MobiDB-lite"/>
    </source>
</evidence>
<dbReference type="RefSeq" id="WP_099475159.1">
    <property type="nucleotide sequence ID" value="NZ_CP041025.1"/>
</dbReference>
<evidence type="ECO:0000313" key="3">
    <source>
        <dbReference type="Proteomes" id="UP000229730"/>
    </source>
</evidence>
<dbReference type="EMBL" id="PDEM01000033">
    <property type="protein sequence ID" value="PHZ83266.1"/>
    <property type="molecule type" value="Genomic_DNA"/>
</dbReference>
<proteinExistence type="predicted"/>
<name>A0A2G4YP69_9PROT</name>
<protein>
    <submittedName>
        <fullName evidence="2">Uncharacterized protein</fullName>
    </submittedName>
</protein>
<reference evidence="2 3" key="1">
    <citation type="submission" date="2017-10" db="EMBL/GenBank/DDBJ databases">
        <title>Frigbacter circumglobatus gen. nov. sp. nov., isolated from sediment cultured in situ.</title>
        <authorList>
            <person name="Zhao Z."/>
        </authorList>
    </citation>
    <scope>NUCLEOTIDE SEQUENCE [LARGE SCALE GENOMIC DNA]</scope>
    <source>
        <strain evidence="2 3">ZYL</strain>
    </source>
</reference>
<dbReference type="InParanoid" id="A0A2G4YP69"/>
<dbReference type="Proteomes" id="UP000229730">
    <property type="component" value="Unassembled WGS sequence"/>
</dbReference>
<sequence length="176" mass="19475">MTKDSNKKQVSRLTGALLARKGAAAPSSATLSLHQPAINRFSHVADGTAEPTLPDEAKRAPLEHAIETVQEVTNRQNQRSAPEPVAQVPTSRRAAPTRKRKMAVTQKPKFAESEADVARQKRIAMTLRMDEDSHLKLRLFSAHTRKSCQVILSEALELYLDEMGDSLPLESRVSQQ</sequence>
<organism evidence="2 3">
    <name type="scientific">Paremcibacter congregatus</name>
    <dbReference type="NCBI Taxonomy" id="2043170"/>
    <lineage>
        <taxon>Bacteria</taxon>
        <taxon>Pseudomonadati</taxon>
        <taxon>Pseudomonadota</taxon>
        <taxon>Alphaproteobacteria</taxon>
        <taxon>Emcibacterales</taxon>
        <taxon>Emcibacteraceae</taxon>
        <taxon>Paremcibacter</taxon>
    </lineage>
</organism>
<dbReference type="AlphaFoldDB" id="A0A2G4YP69"/>